<evidence type="ECO:0000313" key="3">
    <source>
        <dbReference type="EMBL" id="QSZ33440.1"/>
    </source>
</evidence>
<dbReference type="EMBL" id="CP063408">
    <property type="protein sequence ID" value="QSZ33440.1"/>
    <property type="molecule type" value="Genomic_DNA"/>
</dbReference>
<organism evidence="3 4">
    <name type="scientific">Monilinia vaccinii-corymbosi</name>
    <dbReference type="NCBI Taxonomy" id="61207"/>
    <lineage>
        <taxon>Eukaryota</taxon>
        <taxon>Fungi</taxon>
        <taxon>Dikarya</taxon>
        <taxon>Ascomycota</taxon>
        <taxon>Pezizomycotina</taxon>
        <taxon>Leotiomycetes</taxon>
        <taxon>Helotiales</taxon>
        <taxon>Sclerotiniaceae</taxon>
        <taxon>Monilinia</taxon>
    </lineage>
</organism>
<evidence type="ECO:0000256" key="1">
    <source>
        <dbReference type="SAM" id="MobiDB-lite"/>
    </source>
</evidence>
<dbReference type="InterPro" id="IPR010730">
    <property type="entry name" value="HET"/>
</dbReference>
<evidence type="ECO:0000313" key="4">
    <source>
        <dbReference type="Proteomes" id="UP000672032"/>
    </source>
</evidence>
<protein>
    <recommendedName>
        <fullName evidence="2">Heterokaryon incompatibility domain-containing protein</fullName>
    </recommendedName>
</protein>
<proteinExistence type="predicted"/>
<dbReference type="AlphaFoldDB" id="A0A8A3PEC8"/>
<feature type="region of interest" description="Disordered" evidence="1">
    <location>
        <begin position="406"/>
        <end position="426"/>
    </location>
</feature>
<dbReference type="Pfam" id="PF06985">
    <property type="entry name" value="HET"/>
    <property type="match status" value="1"/>
</dbReference>
<evidence type="ECO:0000259" key="2">
    <source>
        <dbReference type="Pfam" id="PF06985"/>
    </source>
</evidence>
<sequence>MPPNPRTIYPSVLPSNFIRLLHLDSSPGEPIRVTLQDVDLKTAPPYDCLSYTWSDPLYHALSPEEKIHRSNAEREHPILCNGQDLLITENLLCALREFSKQSAKEDGTKFKREDLMWIDGICINQDSVGERSIQVGMMGEIYSKCSQVIVWLGVSDFHSPYAIEVMDILSKIPEETYTGFQITDLEDWDIYPKLGIEEVEAWKWLEYAAFLQRTWFSRIWVVQEAFLPRNIVVVCGSDVIPWGNISACAKILRETGLGTLLMELLIDTVDDVEGTVYVNNTLNNQSIFQSMREMATFGREQMGRVLNLEKLLYYSRFFDATNPKDKIYAIHGIWEKGGKTIPRDMKPDYANDATTASVYTRAAWEILFETQDLNILSLVEDCSLAIQNPKSFRAIGNLPSWVPDFSTSSNPQPLAGNPRPQRGSERWDAGRGLAFEVPALPPPQTRHLLPISAYKLDTISGCAATHAEIMGNDFRFHTLLQLLENYPFQESPQVGGGHAGAYFEAFWRTLIKDTYRKRPAGEDARSAFRYFIAVRVSELSIAYRYALSKQTPDLPRLQKVYDSTQRLINNLSQHPFNRCLVPGWTQLEQLIQIAAREDLADPEKVELDRGYGDFYEAFRVAYAGRRMFGTAKGCWGIAAQTLDPEMRDEVWIVAGSKVPILLRRLEGGGEGDNGGVRSRRLVGEAYVHGIMNGEPTVVAREHLEKVFLT</sequence>
<dbReference type="Proteomes" id="UP000672032">
    <property type="component" value="Chromosome 4"/>
</dbReference>
<keyword evidence="4" id="KW-1185">Reference proteome</keyword>
<gene>
    <name evidence="3" type="ORF">DSL72_005008</name>
</gene>
<accession>A0A8A3PEC8</accession>
<feature type="domain" description="Heterokaryon incompatibility" evidence="2">
    <location>
        <begin position="46"/>
        <end position="224"/>
    </location>
</feature>
<reference evidence="3" key="1">
    <citation type="submission" date="2020-10" db="EMBL/GenBank/DDBJ databases">
        <title>Genome Sequence of Monilinia vaccinii-corymbosi Sheds Light on Mummy Berry Disease Infection of Blueberry and Mating Type.</title>
        <authorList>
            <person name="Yow A.G."/>
            <person name="Zhang Y."/>
            <person name="Bansal K."/>
            <person name="Eacker S.M."/>
            <person name="Sullivan S."/>
            <person name="Liachko I."/>
            <person name="Cubeta M.A."/>
            <person name="Rollins J.A."/>
            <person name="Ashrafi H."/>
        </authorList>
    </citation>
    <scope>NUCLEOTIDE SEQUENCE</scope>
    <source>
        <strain evidence="3">RL-1</strain>
    </source>
</reference>
<name>A0A8A3PEC8_9HELO</name>
<dbReference type="PANTHER" id="PTHR24148:SF73">
    <property type="entry name" value="HET DOMAIN PROTEIN (AFU_ORTHOLOGUE AFUA_8G01020)"/>
    <property type="match status" value="1"/>
</dbReference>
<dbReference type="PANTHER" id="PTHR24148">
    <property type="entry name" value="ANKYRIN REPEAT DOMAIN-CONTAINING PROTEIN 39 HOMOLOG-RELATED"/>
    <property type="match status" value="1"/>
</dbReference>
<dbReference type="InterPro" id="IPR052895">
    <property type="entry name" value="HetReg/Transcr_Mod"/>
</dbReference>
<dbReference type="OrthoDB" id="3548654at2759"/>